<accession>A0A8J3PNV1</accession>
<sequence>MRGRTKTAKAVATWVVATGVGIGVTWYGVRPVLDAAVPERLVAFPAAGSKTPRQTPALRLPASPAPSTRSAGPSPGTPASRSPRPATRPAPPSSAASPPVPVPEGWTMTGSGQYVRTFRLTGGDATIRAAHGTVELVSAAPRPGYVMNVTPAGSDPLGVSFSMINRASKVEVSWVDNAPASKVTEIP</sequence>
<gene>
    <name evidence="3" type="ORF">Pfl04_27700</name>
</gene>
<comment type="caution">
    <text evidence="3">The sequence shown here is derived from an EMBL/GenBank/DDBJ whole genome shotgun (WGS) entry which is preliminary data.</text>
</comment>
<evidence type="ECO:0000256" key="2">
    <source>
        <dbReference type="SAM" id="Phobius"/>
    </source>
</evidence>
<dbReference type="AlphaFoldDB" id="A0A8J3PNV1"/>
<name>A0A8J3PNV1_9ACTN</name>
<reference evidence="3" key="1">
    <citation type="submission" date="2021-01" db="EMBL/GenBank/DDBJ databases">
        <title>Whole genome shotgun sequence of Planosporangium flavigriseum NBRC 105377.</title>
        <authorList>
            <person name="Komaki H."/>
            <person name="Tamura T."/>
        </authorList>
    </citation>
    <scope>NUCLEOTIDE SEQUENCE</scope>
    <source>
        <strain evidence="3">NBRC 105377</strain>
    </source>
</reference>
<proteinExistence type="predicted"/>
<feature type="compositionally biased region" description="Pro residues" evidence="1">
    <location>
        <begin position="86"/>
        <end position="102"/>
    </location>
</feature>
<keyword evidence="4" id="KW-1185">Reference proteome</keyword>
<evidence type="ECO:0000256" key="1">
    <source>
        <dbReference type="SAM" id="MobiDB-lite"/>
    </source>
</evidence>
<feature type="compositionally biased region" description="Low complexity" evidence="1">
    <location>
        <begin position="56"/>
        <end position="67"/>
    </location>
</feature>
<feature type="transmembrane region" description="Helical" evidence="2">
    <location>
        <begin position="12"/>
        <end position="29"/>
    </location>
</feature>
<feature type="region of interest" description="Disordered" evidence="1">
    <location>
        <begin position="47"/>
        <end position="108"/>
    </location>
</feature>
<organism evidence="3 4">
    <name type="scientific">Planosporangium flavigriseum</name>
    <dbReference type="NCBI Taxonomy" id="373681"/>
    <lineage>
        <taxon>Bacteria</taxon>
        <taxon>Bacillati</taxon>
        <taxon>Actinomycetota</taxon>
        <taxon>Actinomycetes</taxon>
        <taxon>Micromonosporales</taxon>
        <taxon>Micromonosporaceae</taxon>
        <taxon>Planosporangium</taxon>
    </lineage>
</organism>
<evidence type="ECO:0000313" key="3">
    <source>
        <dbReference type="EMBL" id="GIG74366.1"/>
    </source>
</evidence>
<evidence type="ECO:0000313" key="4">
    <source>
        <dbReference type="Proteomes" id="UP000653674"/>
    </source>
</evidence>
<protein>
    <submittedName>
        <fullName evidence="3">Uncharacterized protein</fullName>
    </submittedName>
</protein>
<dbReference type="EMBL" id="BONU01000017">
    <property type="protein sequence ID" value="GIG74366.1"/>
    <property type="molecule type" value="Genomic_DNA"/>
</dbReference>
<keyword evidence="2" id="KW-0812">Transmembrane</keyword>
<keyword evidence="2" id="KW-1133">Transmembrane helix</keyword>
<dbReference type="Proteomes" id="UP000653674">
    <property type="component" value="Unassembled WGS sequence"/>
</dbReference>
<dbReference type="RefSeq" id="WP_168079018.1">
    <property type="nucleotide sequence ID" value="NZ_BAAAQJ010000009.1"/>
</dbReference>
<keyword evidence="2" id="KW-0472">Membrane</keyword>